<gene>
    <name evidence="2" type="ORF">JL106_14650</name>
</gene>
<dbReference type="EMBL" id="JAERWK010000019">
    <property type="protein sequence ID" value="MBM9468521.1"/>
    <property type="molecule type" value="Genomic_DNA"/>
</dbReference>
<protein>
    <submittedName>
        <fullName evidence="2">DUF1801 domain-containing protein</fullName>
    </submittedName>
</protein>
<reference evidence="2" key="1">
    <citation type="submission" date="2021-01" db="EMBL/GenBank/DDBJ databases">
        <title>YIM 132084 draft genome.</title>
        <authorList>
            <person name="An D."/>
        </authorList>
    </citation>
    <scope>NUCLEOTIDE SEQUENCE</scope>
    <source>
        <strain evidence="2">YIM 132084</strain>
    </source>
</reference>
<evidence type="ECO:0000313" key="2">
    <source>
        <dbReference type="EMBL" id="MBM9468521.1"/>
    </source>
</evidence>
<evidence type="ECO:0000313" key="3">
    <source>
        <dbReference type="Proteomes" id="UP000663792"/>
    </source>
</evidence>
<comment type="caution">
    <text evidence="2">The sequence shown here is derived from an EMBL/GenBank/DDBJ whole genome shotgun (WGS) entry which is preliminary data.</text>
</comment>
<feature type="domain" description="YdhG-like" evidence="1">
    <location>
        <begin position="28"/>
        <end position="117"/>
    </location>
</feature>
<dbReference type="SUPFAM" id="SSF159888">
    <property type="entry name" value="YdhG-like"/>
    <property type="match status" value="1"/>
</dbReference>
<sequence length="124" mass="13828">MSTSPVSASPPPSPDVERYLADFDVEVRERLQDMRRAIHQAVPGAGETISHQMPAITLDGTPVVWFAGWRRHLSMYPVPPADELLERRIGRYRHGADTVRFPLADPLPVELVGRIARLIVGARP</sequence>
<keyword evidence="3" id="KW-1185">Reference proteome</keyword>
<dbReference type="InterPro" id="IPR014922">
    <property type="entry name" value="YdhG-like"/>
</dbReference>
<dbReference type="Gene3D" id="3.90.1150.200">
    <property type="match status" value="1"/>
</dbReference>
<organism evidence="2 3">
    <name type="scientific">Nakamurella leprariae</name>
    <dbReference type="NCBI Taxonomy" id="2803911"/>
    <lineage>
        <taxon>Bacteria</taxon>
        <taxon>Bacillati</taxon>
        <taxon>Actinomycetota</taxon>
        <taxon>Actinomycetes</taxon>
        <taxon>Nakamurellales</taxon>
        <taxon>Nakamurellaceae</taxon>
        <taxon>Nakamurella</taxon>
    </lineage>
</organism>
<evidence type="ECO:0000259" key="1">
    <source>
        <dbReference type="Pfam" id="PF08818"/>
    </source>
</evidence>
<dbReference type="Pfam" id="PF08818">
    <property type="entry name" value="DUF1801"/>
    <property type="match status" value="1"/>
</dbReference>
<proteinExistence type="predicted"/>
<name>A0A939C094_9ACTN</name>
<dbReference type="AlphaFoldDB" id="A0A939C094"/>
<dbReference type="Proteomes" id="UP000663792">
    <property type="component" value="Unassembled WGS sequence"/>
</dbReference>
<dbReference type="RefSeq" id="WP_205261477.1">
    <property type="nucleotide sequence ID" value="NZ_JAERWK010000019.1"/>
</dbReference>
<accession>A0A939C094</accession>